<dbReference type="Proteomes" id="UP001633002">
    <property type="component" value="Unassembled WGS sequence"/>
</dbReference>
<keyword evidence="2" id="KW-1185">Reference proteome</keyword>
<dbReference type="InterPro" id="IPR027417">
    <property type="entry name" value="P-loop_NTPase"/>
</dbReference>
<dbReference type="InterPro" id="IPR044974">
    <property type="entry name" value="Disease_R_plants"/>
</dbReference>
<dbReference type="PANTHER" id="PTHR11017:SF385">
    <property type="entry name" value="DISEASE RESISTANCE PROTEIN (TIR-NBS-LRR CLASS)-RELATED"/>
    <property type="match status" value="1"/>
</dbReference>
<sequence>MGVRHGTLEFEAAKKLFYSIAFPAEREAPSHLKKLVDEVVQGCAGLPLCLEVAGRHLQGEKGRQIWDEISQALREADDESGTPLEGVWKQLEASVDSLRQEEREMFWDVAYLLLSANRPVPFSFDEFNDTWSSMYKYSATKWRTLIDRFLVQVKKKVEPEVVGTGEATQLASVSIPETSEIQVHDHLKAIGKKRARGLSRDVQILPGFIRYGIESHL</sequence>
<evidence type="ECO:0000313" key="1">
    <source>
        <dbReference type="EMBL" id="KAL3688494.1"/>
    </source>
</evidence>
<accession>A0ABD3HEA2</accession>
<dbReference type="InterPro" id="IPR042197">
    <property type="entry name" value="Apaf_helical"/>
</dbReference>
<dbReference type="AlphaFoldDB" id="A0ABD3HEA2"/>
<evidence type="ECO:0008006" key="3">
    <source>
        <dbReference type="Google" id="ProtNLM"/>
    </source>
</evidence>
<gene>
    <name evidence="1" type="ORF">R1sor_014803</name>
</gene>
<dbReference type="PANTHER" id="PTHR11017">
    <property type="entry name" value="LEUCINE-RICH REPEAT-CONTAINING PROTEIN"/>
    <property type="match status" value="1"/>
</dbReference>
<name>A0ABD3HEA2_9MARC</name>
<comment type="caution">
    <text evidence="1">The sequence shown here is derived from an EMBL/GenBank/DDBJ whole genome shotgun (WGS) entry which is preliminary data.</text>
</comment>
<proteinExistence type="predicted"/>
<dbReference type="Gene3D" id="1.10.8.430">
    <property type="entry name" value="Helical domain of apoptotic protease-activating factors"/>
    <property type="match status" value="1"/>
</dbReference>
<evidence type="ECO:0000313" key="2">
    <source>
        <dbReference type="Proteomes" id="UP001633002"/>
    </source>
</evidence>
<dbReference type="SUPFAM" id="SSF52540">
    <property type="entry name" value="P-loop containing nucleoside triphosphate hydrolases"/>
    <property type="match status" value="1"/>
</dbReference>
<protein>
    <recommendedName>
        <fullName evidence="3">NB-ARC domain-containing protein</fullName>
    </recommendedName>
</protein>
<dbReference type="EMBL" id="JBJQOH010000004">
    <property type="protein sequence ID" value="KAL3688494.1"/>
    <property type="molecule type" value="Genomic_DNA"/>
</dbReference>
<organism evidence="1 2">
    <name type="scientific">Riccia sorocarpa</name>
    <dbReference type="NCBI Taxonomy" id="122646"/>
    <lineage>
        <taxon>Eukaryota</taxon>
        <taxon>Viridiplantae</taxon>
        <taxon>Streptophyta</taxon>
        <taxon>Embryophyta</taxon>
        <taxon>Marchantiophyta</taxon>
        <taxon>Marchantiopsida</taxon>
        <taxon>Marchantiidae</taxon>
        <taxon>Marchantiales</taxon>
        <taxon>Ricciaceae</taxon>
        <taxon>Riccia</taxon>
    </lineage>
</organism>
<reference evidence="1 2" key="1">
    <citation type="submission" date="2024-09" db="EMBL/GenBank/DDBJ databases">
        <title>Chromosome-scale assembly of Riccia sorocarpa.</title>
        <authorList>
            <person name="Paukszto L."/>
        </authorList>
    </citation>
    <scope>NUCLEOTIDE SEQUENCE [LARGE SCALE GENOMIC DNA]</scope>
    <source>
        <strain evidence="1">LP-2024</strain>
        <tissue evidence="1">Aerial parts of the thallus</tissue>
    </source>
</reference>